<accession>A0ABT6YFC3</accession>
<dbReference type="Pfam" id="PF14322">
    <property type="entry name" value="SusD-like_3"/>
    <property type="match status" value="1"/>
</dbReference>
<evidence type="ECO:0000256" key="3">
    <source>
        <dbReference type="ARBA" id="ARBA00022729"/>
    </source>
</evidence>
<evidence type="ECO:0000256" key="5">
    <source>
        <dbReference type="ARBA" id="ARBA00023237"/>
    </source>
</evidence>
<proteinExistence type="inferred from homology"/>
<evidence type="ECO:0000313" key="8">
    <source>
        <dbReference type="EMBL" id="MDI9862122.1"/>
    </source>
</evidence>
<dbReference type="InterPro" id="IPR012944">
    <property type="entry name" value="SusD_RagB_dom"/>
</dbReference>
<comment type="similarity">
    <text evidence="2">Belongs to the SusD family.</text>
</comment>
<dbReference type="Pfam" id="PF07980">
    <property type="entry name" value="SusD_RagB"/>
    <property type="match status" value="1"/>
</dbReference>
<evidence type="ECO:0000259" key="7">
    <source>
        <dbReference type="Pfam" id="PF14322"/>
    </source>
</evidence>
<comment type="caution">
    <text evidence="8">The sequence shown here is derived from an EMBL/GenBank/DDBJ whole genome shotgun (WGS) entry which is preliminary data.</text>
</comment>
<comment type="subcellular location">
    <subcellularLocation>
        <location evidence="1">Cell outer membrane</location>
    </subcellularLocation>
</comment>
<dbReference type="Proteomes" id="UP001236507">
    <property type="component" value="Unassembled WGS sequence"/>
</dbReference>
<keyword evidence="5" id="KW-0998">Cell outer membrane</keyword>
<reference evidence="8 9" key="1">
    <citation type="submission" date="2023-05" db="EMBL/GenBank/DDBJ databases">
        <title>Novel species of genus Flectobacillus isolated from stream in China.</title>
        <authorList>
            <person name="Lu H."/>
        </authorList>
    </citation>
    <scope>NUCLEOTIDE SEQUENCE [LARGE SCALE GENOMIC DNA]</scope>
    <source>
        <strain evidence="8 9">KCTC 42575</strain>
    </source>
</reference>
<feature type="domain" description="SusD-like N-terminal" evidence="7">
    <location>
        <begin position="24"/>
        <end position="229"/>
    </location>
</feature>
<evidence type="ECO:0000256" key="2">
    <source>
        <dbReference type="ARBA" id="ARBA00006275"/>
    </source>
</evidence>
<sequence length="454" mass="50091">MKLRHKLIYTIALGLFLSSCDNKLDVKPVTNIDASTAVQTSADVEAILIGAYDSMGDADVLGGNPQRDAELIGDNGDIEWQGTFVPPAQIFNKNMLRDNGQAATTWLDTYRTINVANTVLANLGVVTTAKKNRVEGEAKAIRAWMLFNLVRVYAKAYVDGDPKTNLGVPIVTTPTAAITEANFVSRNTVDQVYQQVITDLTSAESLLPATNGFFISKYTAAALLARVYLSQGNYELARQAANRVITSGAYSLVASFDLAFNNRSNSSEDIFAVQQTEQDNDNGYNTFFASPDYGGRGDIKINDKHLASYESGDERGLFFYESGDIFTAKWADQFANIPQIRLSEMYLIRAEANFRLGGAPVGATALSDINRVRARANASLYTSLTLDAILKERRFELAFEGHLIHDIKRNKQTITKNFGTEVRVYTFNSPKLVFPIPMRETDANSKLIQNEGYN</sequence>
<dbReference type="EMBL" id="JASHIF010000026">
    <property type="protein sequence ID" value="MDI9862122.1"/>
    <property type="molecule type" value="Genomic_DNA"/>
</dbReference>
<gene>
    <name evidence="8" type="ORF">QM524_23055</name>
</gene>
<evidence type="ECO:0000256" key="1">
    <source>
        <dbReference type="ARBA" id="ARBA00004442"/>
    </source>
</evidence>
<dbReference type="Gene3D" id="1.25.40.390">
    <property type="match status" value="1"/>
</dbReference>
<dbReference type="InterPro" id="IPR011990">
    <property type="entry name" value="TPR-like_helical_dom_sf"/>
</dbReference>
<evidence type="ECO:0000259" key="6">
    <source>
        <dbReference type="Pfam" id="PF07980"/>
    </source>
</evidence>
<keyword evidence="9" id="KW-1185">Reference proteome</keyword>
<protein>
    <submittedName>
        <fullName evidence="8">RagB/SusD family nutrient uptake outer membrane protein</fullName>
    </submittedName>
</protein>
<dbReference type="SUPFAM" id="SSF48452">
    <property type="entry name" value="TPR-like"/>
    <property type="match status" value="1"/>
</dbReference>
<evidence type="ECO:0000313" key="9">
    <source>
        <dbReference type="Proteomes" id="UP001236507"/>
    </source>
</evidence>
<keyword evidence="3" id="KW-0732">Signal</keyword>
<dbReference type="InterPro" id="IPR033985">
    <property type="entry name" value="SusD-like_N"/>
</dbReference>
<name>A0ABT6YFC3_9BACT</name>
<dbReference type="CDD" id="cd08977">
    <property type="entry name" value="SusD"/>
    <property type="match status" value="1"/>
</dbReference>
<dbReference type="RefSeq" id="WP_283346416.1">
    <property type="nucleotide sequence ID" value="NZ_JASHIF010000026.1"/>
</dbReference>
<keyword evidence="4" id="KW-0472">Membrane</keyword>
<feature type="domain" description="RagB/SusD" evidence="6">
    <location>
        <begin position="335"/>
        <end position="453"/>
    </location>
</feature>
<organism evidence="8 9">
    <name type="scientific">Flectobacillus roseus</name>
    <dbReference type="NCBI Taxonomy" id="502259"/>
    <lineage>
        <taxon>Bacteria</taxon>
        <taxon>Pseudomonadati</taxon>
        <taxon>Bacteroidota</taxon>
        <taxon>Cytophagia</taxon>
        <taxon>Cytophagales</taxon>
        <taxon>Flectobacillaceae</taxon>
        <taxon>Flectobacillus</taxon>
    </lineage>
</organism>
<dbReference type="PROSITE" id="PS51257">
    <property type="entry name" value="PROKAR_LIPOPROTEIN"/>
    <property type="match status" value="1"/>
</dbReference>
<evidence type="ECO:0000256" key="4">
    <source>
        <dbReference type="ARBA" id="ARBA00023136"/>
    </source>
</evidence>